<dbReference type="InterPro" id="IPR036388">
    <property type="entry name" value="WH-like_DNA-bd_sf"/>
</dbReference>
<keyword evidence="4" id="KW-0902">Two-component regulatory system</keyword>
<evidence type="ECO:0000256" key="5">
    <source>
        <dbReference type="ARBA" id="ARBA00023015"/>
    </source>
</evidence>
<dbReference type="CDD" id="cd00383">
    <property type="entry name" value="trans_reg_C"/>
    <property type="match status" value="1"/>
</dbReference>
<dbReference type="SUPFAM" id="SSF46894">
    <property type="entry name" value="C-terminal effector domain of the bipartite response regulators"/>
    <property type="match status" value="1"/>
</dbReference>
<sequence length="233" mass="26693">MNKVMIVEDDPKISTLLQSYIEKYGYQVVIATDFAGILEQFHQEKPAIVLLDVNLPLYDGFYWCRQLRLVSTCPILFISAREGKMDQVIALQNGADDYITKPFYPEVVLAKIESHLRRAYGLYAGVKPHRQLSISGLTLYPDCLELERAGKKIALSHKESALLELLMEHPNQVVGRELLLDVLWDDYQFVDDNTLNVYVTRTRKKLNELGAIGAIETIRGVGYRIKDRWETES</sequence>
<dbReference type="SMART" id="SM00862">
    <property type="entry name" value="Trans_reg_C"/>
    <property type="match status" value="1"/>
</dbReference>
<dbReference type="InterPro" id="IPR011006">
    <property type="entry name" value="CheY-like_superfamily"/>
</dbReference>
<keyword evidence="6 9" id="KW-0238">DNA-binding</keyword>
<dbReference type="Gene3D" id="1.10.10.10">
    <property type="entry name" value="Winged helix-like DNA-binding domain superfamily/Winged helix DNA-binding domain"/>
    <property type="match status" value="1"/>
</dbReference>
<evidence type="ECO:0000256" key="2">
    <source>
        <dbReference type="ARBA" id="ARBA00022490"/>
    </source>
</evidence>
<name>A0A1I6SK64_9BACL</name>
<dbReference type="GO" id="GO:0005829">
    <property type="term" value="C:cytosol"/>
    <property type="evidence" value="ECO:0007669"/>
    <property type="project" value="TreeGrafter"/>
</dbReference>
<feature type="DNA-binding region" description="OmpR/PhoB-type" evidence="9">
    <location>
        <begin position="129"/>
        <end position="227"/>
    </location>
</feature>
<evidence type="ECO:0000256" key="7">
    <source>
        <dbReference type="ARBA" id="ARBA00023163"/>
    </source>
</evidence>
<dbReference type="InterPro" id="IPR001789">
    <property type="entry name" value="Sig_transdc_resp-reg_receiver"/>
</dbReference>
<dbReference type="PROSITE" id="PS50110">
    <property type="entry name" value="RESPONSE_REGULATORY"/>
    <property type="match status" value="1"/>
</dbReference>
<dbReference type="AlphaFoldDB" id="A0A1I6SK64"/>
<evidence type="ECO:0000259" key="10">
    <source>
        <dbReference type="PROSITE" id="PS50110"/>
    </source>
</evidence>
<dbReference type="SUPFAM" id="SSF52172">
    <property type="entry name" value="CheY-like"/>
    <property type="match status" value="1"/>
</dbReference>
<evidence type="ECO:0000256" key="9">
    <source>
        <dbReference type="PROSITE-ProRule" id="PRU01091"/>
    </source>
</evidence>
<dbReference type="OrthoDB" id="9790442at2"/>
<dbReference type="EMBL" id="FPAA01000007">
    <property type="protein sequence ID" value="SFS77333.1"/>
    <property type="molecule type" value="Genomic_DNA"/>
</dbReference>
<evidence type="ECO:0000256" key="1">
    <source>
        <dbReference type="ARBA" id="ARBA00004496"/>
    </source>
</evidence>
<feature type="domain" description="Response regulatory" evidence="10">
    <location>
        <begin position="3"/>
        <end position="116"/>
    </location>
</feature>
<organism evidence="12 13">
    <name type="scientific">Marininema halotolerans</name>
    <dbReference type="NCBI Taxonomy" id="1155944"/>
    <lineage>
        <taxon>Bacteria</taxon>
        <taxon>Bacillati</taxon>
        <taxon>Bacillota</taxon>
        <taxon>Bacilli</taxon>
        <taxon>Bacillales</taxon>
        <taxon>Thermoactinomycetaceae</taxon>
        <taxon>Marininema</taxon>
    </lineage>
</organism>
<evidence type="ECO:0000313" key="13">
    <source>
        <dbReference type="Proteomes" id="UP000198660"/>
    </source>
</evidence>
<feature type="domain" description="OmpR/PhoB-type" evidence="11">
    <location>
        <begin position="129"/>
        <end position="227"/>
    </location>
</feature>
<evidence type="ECO:0000313" key="12">
    <source>
        <dbReference type="EMBL" id="SFS77333.1"/>
    </source>
</evidence>
<dbReference type="Pfam" id="PF00486">
    <property type="entry name" value="Trans_reg_C"/>
    <property type="match status" value="1"/>
</dbReference>
<dbReference type="Pfam" id="PF00072">
    <property type="entry name" value="Response_reg"/>
    <property type="match status" value="1"/>
</dbReference>
<gene>
    <name evidence="12" type="ORF">SAMN05444972_107157</name>
</gene>
<dbReference type="InterPro" id="IPR001867">
    <property type="entry name" value="OmpR/PhoB-type_DNA-bd"/>
</dbReference>
<evidence type="ECO:0000259" key="11">
    <source>
        <dbReference type="PROSITE" id="PS51755"/>
    </source>
</evidence>
<dbReference type="PANTHER" id="PTHR48111">
    <property type="entry name" value="REGULATOR OF RPOS"/>
    <property type="match status" value="1"/>
</dbReference>
<evidence type="ECO:0000256" key="8">
    <source>
        <dbReference type="PROSITE-ProRule" id="PRU00169"/>
    </source>
</evidence>
<proteinExistence type="predicted"/>
<dbReference type="GO" id="GO:0032993">
    <property type="term" value="C:protein-DNA complex"/>
    <property type="evidence" value="ECO:0007669"/>
    <property type="project" value="TreeGrafter"/>
</dbReference>
<dbReference type="GO" id="GO:0000976">
    <property type="term" value="F:transcription cis-regulatory region binding"/>
    <property type="evidence" value="ECO:0007669"/>
    <property type="project" value="TreeGrafter"/>
</dbReference>
<dbReference type="CDD" id="cd18159">
    <property type="entry name" value="REC_OmpR_NsrR-like"/>
    <property type="match status" value="1"/>
</dbReference>
<protein>
    <submittedName>
        <fullName evidence="12">DNA-binding response regulator, OmpR family, contains REC and winged-helix (WHTH) domain</fullName>
    </submittedName>
</protein>
<dbReference type="Proteomes" id="UP000198660">
    <property type="component" value="Unassembled WGS sequence"/>
</dbReference>
<dbReference type="PROSITE" id="PS51755">
    <property type="entry name" value="OMPR_PHOB"/>
    <property type="match status" value="1"/>
</dbReference>
<keyword evidence="3 8" id="KW-0597">Phosphoprotein</keyword>
<accession>A0A1I6SK64</accession>
<dbReference type="FunFam" id="3.40.50.2300:FF:000065">
    <property type="entry name" value="DNA-binding response regulator"/>
    <property type="match status" value="1"/>
</dbReference>
<dbReference type="Gene3D" id="3.40.50.2300">
    <property type="match status" value="1"/>
</dbReference>
<keyword evidence="2" id="KW-0963">Cytoplasm</keyword>
<comment type="subcellular location">
    <subcellularLocation>
        <location evidence="1">Cytoplasm</location>
    </subcellularLocation>
</comment>
<dbReference type="RefSeq" id="WP_091837344.1">
    <property type="nucleotide sequence ID" value="NZ_FPAA01000007.1"/>
</dbReference>
<evidence type="ECO:0000256" key="6">
    <source>
        <dbReference type="ARBA" id="ARBA00023125"/>
    </source>
</evidence>
<dbReference type="SMART" id="SM00448">
    <property type="entry name" value="REC"/>
    <property type="match status" value="1"/>
</dbReference>
<dbReference type="PANTHER" id="PTHR48111:SF31">
    <property type="entry name" value="TRANSCRIPTIONAL REGULATORY PROTEIN YXDJ"/>
    <property type="match status" value="1"/>
</dbReference>
<reference evidence="13" key="1">
    <citation type="submission" date="2016-10" db="EMBL/GenBank/DDBJ databases">
        <authorList>
            <person name="Varghese N."/>
            <person name="Submissions S."/>
        </authorList>
    </citation>
    <scope>NUCLEOTIDE SEQUENCE [LARGE SCALE GENOMIC DNA]</scope>
    <source>
        <strain evidence="13">DSM 45789</strain>
    </source>
</reference>
<dbReference type="Gene3D" id="6.10.250.690">
    <property type="match status" value="1"/>
</dbReference>
<keyword evidence="13" id="KW-1185">Reference proteome</keyword>
<evidence type="ECO:0000256" key="3">
    <source>
        <dbReference type="ARBA" id="ARBA00022553"/>
    </source>
</evidence>
<dbReference type="InterPro" id="IPR039420">
    <property type="entry name" value="WalR-like"/>
</dbReference>
<feature type="modified residue" description="4-aspartylphosphate" evidence="8">
    <location>
        <position position="52"/>
    </location>
</feature>
<dbReference type="GO" id="GO:0000156">
    <property type="term" value="F:phosphorelay response regulator activity"/>
    <property type="evidence" value="ECO:0007669"/>
    <property type="project" value="TreeGrafter"/>
</dbReference>
<dbReference type="InterPro" id="IPR016032">
    <property type="entry name" value="Sig_transdc_resp-reg_C-effctor"/>
</dbReference>
<dbReference type="GO" id="GO:0006355">
    <property type="term" value="P:regulation of DNA-templated transcription"/>
    <property type="evidence" value="ECO:0007669"/>
    <property type="project" value="InterPro"/>
</dbReference>
<keyword evidence="5" id="KW-0805">Transcription regulation</keyword>
<evidence type="ECO:0000256" key="4">
    <source>
        <dbReference type="ARBA" id="ARBA00023012"/>
    </source>
</evidence>
<keyword evidence="7" id="KW-0804">Transcription</keyword>